<feature type="domain" description="Clr5" evidence="3">
    <location>
        <begin position="22"/>
        <end position="73"/>
    </location>
</feature>
<proteinExistence type="predicted"/>
<feature type="region of interest" description="Disordered" evidence="1">
    <location>
        <begin position="165"/>
        <end position="266"/>
    </location>
</feature>
<accession>A0ABR0FEG0</accession>
<comment type="caution">
    <text evidence="4">The sequence shown here is derived from an EMBL/GenBank/DDBJ whole genome shotgun (WGS) entry which is preliminary data.</text>
</comment>
<protein>
    <recommendedName>
        <fullName evidence="6">Heterokaryon incompatibility domain-containing protein</fullName>
    </recommendedName>
</protein>
<evidence type="ECO:0000313" key="4">
    <source>
        <dbReference type="EMBL" id="KAK4641788.1"/>
    </source>
</evidence>
<organism evidence="4 5">
    <name type="scientific">Podospora bellae-mahoneyi</name>
    <dbReference type="NCBI Taxonomy" id="2093777"/>
    <lineage>
        <taxon>Eukaryota</taxon>
        <taxon>Fungi</taxon>
        <taxon>Dikarya</taxon>
        <taxon>Ascomycota</taxon>
        <taxon>Pezizomycotina</taxon>
        <taxon>Sordariomycetes</taxon>
        <taxon>Sordariomycetidae</taxon>
        <taxon>Sordariales</taxon>
        <taxon>Podosporaceae</taxon>
        <taxon>Podospora</taxon>
    </lineage>
</organism>
<dbReference type="GeneID" id="87892106"/>
<dbReference type="EMBL" id="JAFFGZ010000007">
    <property type="protein sequence ID" value="KAK4641788.1"/>
    <property type="molecule type" value="Genomic_DNA"/>
</dbReference>
<gene>
    <name evidence="4" type="ORF">QC761_0077770</name>
</gene>
<keyword evidence="5" id="KW-1185">Reference proteome</keyword>
<feature type="compositionally biased region" description="Low complexity" evidence="1">
    <location>
        <begin position="167"/>
        <end position="207"/>
    </location>
</feature>
<dbReference type="InterPro" id="IPR010730">
    <property type="entry name" value="HET"/>
</dbReference>
<dbReference type="PANTHER" id="PTHR33112">
    <property type="entry name" value="DOMAIN PROTEIN, PUTATIVE-RELATED"/>
    <property type="match status" value="1"/>
</dbReference>
<sequence length="1358" mass="152887">MAMSKSVADQGRRQSVSWVGGDEWDPWRTTIQDLYQTQNLPLKDVMKVMEEEHGFRATQRMYKTRIKSWGLDKNFKECEVVELFRIRNERDRVGKRSTTYMIRGREVDWDRVQNYVRRKGLNITQLLASSAGTVSPCAREISCFTPPPEDGRPTGTRDVDVNLLRVSSPSSSSPSPSPPNSSNTNNLFLTTFPPISPAATTTTIHQPPQLPHPLDQTNNPLRRPSYPFPAPPPPLPIVTPPPPPPLLPTLYPPQPPPPPPPPLPSQYTTGTQLTTLQSFQLFLSRLYKTTMFQDGERAWGTTDFFLRNMRSLEWLSTIRYALAINKSFLVDRLDGSEGSEEIKRFKAVNRAFAVLEPGSKGVIGSRMFYIVNFLGCFHDGPDGSALKELAGRLMEDIVVKCFRGGEGDRGGVGGDLRRVLSGGDGYEMEVDSVDELMEEGMSVGETAGRFLMAVLGRMVREVGLEVPLGVVLMGDIHGVGDTVGEWKPRGMRGGTMAGCTWRSCLLSPEPPSSNTKEDTAVELLEHGIWLAGYGDDLKAEVKFRALTDQAKTGSSPSPKMAAEMKVLARCSHYQLASIYWRRGEKMAAKEELQLAVKASVLYDHFVQWEDVDFFPALPDGYGYGFCGLTEKPPGPESLVPSSKLVLFFKPHASGSSFTMASSEHPAVGCKTCAFFSEAILNTIRGEAVGENIIRLTASFDPKCATCKYTLDSFARLAPNSPLQLTCPIRLDCFPQKRFFFRTGCGCWDHSAYHIELLPSSELAPTSVHYKIIDADTIDISSLKRWPEYCEQHHEDCRPTPTQPPVTDMILIDVDEHRLVQFPGTPPKYTTLSYVWGVLPDILETCISNFSTLQLPRSLASPEILPRLPLTIQDAIKVTRDMGERYLWVDRLCIIQDDEANKSQQIASMASIYANSQFTIIAADGADANTGLHGVGSSRPFPELPILEFSPECRMRPGPETEEARYFTTWHNRAWTFQERLLSRRSLVFFRGSVIWQCKRSIWVEGAAAEPDGMVVDETWRTEKKRPAHLAFDRHFIFELKTPKRPDFRYFEGLVRQYQRRRMTYQADGLRAFSGILDVLSRTYDGGFLHGMPKMFFDVAMLWEPQAGSKPRLVAPGSRELMFPSWSWASFQGSVANNLSDHTFGNNPSIELTPVVRWYHAPADEPISFVNLTPHLARMFKQGGVGGLDLKFFDVPTIDTGGLTVEKEKLGWLLHGSVSVASFRMQPEKEETSKLVRVAWEEEVAPFVNYHFVDSSGKIVGRLKVPFTREDPVLEKDALCECIVISEGKAYYTRSKWLKEIYLPEWGLNEETRDLEEFHFYNVLWIERREGIAYRRGCGTIWKEGWDRQNPEVQDIVLG</sequence>
<dbReference type="RefSeq" id="XP_062730764.1">
    <property type="nucleotide sequence ID" value="XM_062872808.1"/>
</dbReference>
<dbReference type="Proteomes" id="UP001322138">
    <property type="component" value="Unassembled WGS sequence"/>
</dbReference>
<dbReference type="Pfam" id="PF06985">
    <property type="entry name" value="HET"/>
    <property type="match status" value="1"/>
</dbReference>
<dbReference type="Pfam" id="PF14420">
    <property type="entry name" value="Clr5"/>
    <property type="match status" value="1"/>
</dbReference>
<feature type="compositionally biased region" description="Pro residues" evidence="1">
    <location>
        <begin position="226"/>
        <end position="264"/>
    </location>
</feature>
<feature type="domain" description="Heterokaryon incompatibility" evidence="2">
    <location>
        <begin position="828"/>
        <end position="978"/>
    </location>
</feature>
<dbReference type="InterPro" id="IPR025676">
    <property type="entry name" value="Clr5_dom"/>
</dbReference>
<evidence type="ECO:0000259" key="2">
    <source>
        <dbReference type="Pfam" id="PF06985"/>
    </source>
</evidence>
<name>A0ABR0FEG0_9PEZI</name>
<reference evidence="4 5" key="1">
    <citation type="journal article" date="2023" name="bioRxiv">
        <title>High-quality genome assemblies of four members of thePodospora anserinaspecies complex.</title>
        <authorList>
            <person name="Ament-Velasquez S.L."/>
            <person name="Vogan A.A."/>
            <person name="Wallerman O."/>
            <person name="Hartmann F."/>
            <person name="Gautier V."/>
            <person name="Silar P."/>
            <person name="Giraud T."/>
            <person name="Johannesson H."/>
        </authorList>
    </citation>
    <scope>NUCLEOTIDE SEQUENCE [LARGE SCALE GENOMIC DNA]</scope>
    <source>
        <strain evidence="4 5">CBS 112042</strain>
    </source>
</reference>
<evidence type="ECO:0000259" key="3">
    <source>
        <dbReference type="Pfam" id="PF14420"/>
    </source>
</evidence>
<dbReference type="PANTHER" id="PTHR33112:SF16">
    <property type="entry name" value="HETEROKARYON INCOMPATIBILITY DOMAIN-CONTAINING PROTEIN"/>
    <property type="match status" value="1"/>
</dbReference>
<evidence type="ECO:0000313" key="5">
    <source>
        <dbReference type="Proteomes" id="UP001322138"/>
    </source>
</evidence>
<evidence type="ECO:0008006" key="6">
    <source>
        <dbReference type="Google" id="ProtNLM"/>
    </source>
</evidence>
<evidence type="ECO:0000256" key="1">
    <source>
        <dbReference type="SAM" id="MobiDB-lite"/>
    </source>
</evidence>